<name>D3B088_HETP5</name>
<dbReference type="OMA" id="SHIEGWI"/>
<organism evidence="4 5">
    <name type="scientific">Heterostelium pallidum (strain ATCC 26659 / Pp 5 / PN500)</name>
    <name type="common">Cellular slime mold</name>
    <name type="synonym">Polysphondylium pallidum</name>
    <dbReference type="NCBI Taxonomy" id="670386"/>
    <lineage>
        <taxon>Eukaryota</taxon>
        <taxon>Amoebozoa</taxon>
        <taxon>Evosea</taxon>
        <taxon>Eumycetozoa</taxon>
        <taxon>Dictyostelia</taxon>
        <taxon>Acytosteliales</taxon>
        <taxon>Acytosteliaceae</taxon>
        <taxon>Heterostelium</taxon>
    </lineage>
</organism>
<dbReference type="Pfam" id="PF17184">
    <property type="entry name" value="Rit1_C"/>
    <property type="match status" value="1"/>
</dbReference>
<dbReference type="PIRSF" id="PIRSF007747">
    <property type="entry name" value="Ribosyl_Ptfrase"/>
    <property type="match status" value="1"/>
</dbReference>
<dbReference type="InterPro" id="IPR033421">
    <property type="entry name" value="Rit1_DUSP-like"/>
</dbReference>
<dbReference type="STRING" id="670386.D3B088"/>
<comment type="caution">
    <text evidence="4">The sequence shown here is derived from an EMBL/GenBank/DDBJ whole genome shotgun (WGS) entry which is preliminary data.</text>
</comment>
<dbReference type="PANTHER" id="PTHR31811">
    <property type="entry name" value="TRNA A64-2'-O-RIBOSYLPHOSPHATE TRANSFERASE"/>
    <property type="match status" value="1"/>
</dbReference>
<keyword evidence="4" id="KW-0808">Transferase</keyword>
<accession>D3B088</accession>
<dbReference type="GeneID" id="31357233"/>
<dbReference type="PANTHER" id="PTHR31811:SF0">
    <property type="entry name" value="TRNA A64-2'-O-RIBOSYLPHOSPHATE TRANSFERASE"/>
    <property type="match status" value="1"/>
</dbReference>
<dbReference type="Proteomes" id="UP000001396">
    <property type="component" value="Unassembled WGS sequence"/>
</dbReference>
<protein>
    <submittedName>
        <fullName evidence="4">Initiator tRNA phosphoribosyl-transferase</fullName>
    </submittedName>
</protein>
<evidence type="ECO:0000313" key="5">
    <source>
        <dbReference type="Proteomes" id="UP000001396"/>
    </source>
</evidence>
<feature type="region of interest" description="Disordered" evidence="1">
    <location>
        <begin position="224"/>
        <end position="245"/>
    </location>
</feature>
<dbReference type="EMBL" id="ADBJ01000008">
    <property type="protein sequence ID" value="EFA84712.1"/>
    <property type="molecule type" value="Genomic_DNA"/>
</dbReference>
<dbReference type="AlphaFoldDB" id="D3B088"/>
<dbReference type="GO" id="GO:0043399">
    <property type="term" value="F:tRNA adenosine(64)-2'-O-ribosylphosphate transferase activity"/>
    <property type="evidence" value="ECO:0007669"/>
    <property type="project" value="InterPro"/>
</dbReference>
<sequence length="520" mass="61367">MFNLKEEEEFKSLSIHSIHRRVDRQENSLFNHLRSIDLDSKFVNDIALCYSKYALVANLRCGAWYSANFKYSCYFRSTDGHYGNWRFSLTRLNLNIIDLVLKYDGCLIVDSTKRGKKFPDSFTRTIPIWIAVINRCLYKLKSESIQTVMNDNLIAEQWNQLYTPKWVTDSERDQMLKMVDSYCKLLMEHADTLDLKSYSSRLHKPLRPLWLSVETQPIILEFEQQQQQQQTSNNNNNNNNDDDKEEQLDFHPLYLLSCSDFREDHKSFRAYIQGAGDDDENWSMGLTPQMYWSNHKEIMSQENDEQLEQYIQQLVKSERTKKDIIIFNSNSNNNNNEDKQKETIIEESNEFKTIDNTYITISSSKELTDIWNRFDLIINCSIVNYVIDNQDDDKIKNNYIHIPMKEGKLAKNDLVENLRLCEQWLLSKMKDDTKRNRILIHSINGLQNCVCVLSVLLSKHLHLFTDSLESFDFFNRNKLTKSDIIKLYLFLEKQSPSSLPHKSIRNAINNYLLSTNISYK</sequence>
<evidence type="ECO:0000313" key="4">
    <source>
        <dbReference type="EMBL" id="EFA84712.1"/>
    </source>
</evidence>
<dbReference type="InterPro" id="IPR033449">
    <property type="entry name" value="Rit1_N"/>
</dbReference>
<evidence type="ECO:0000259" key="3">
    <source>
        <dbReference type="Pfam" id="PF17184"/>
    </source>
</evidence>
<dbReference type="RefSeq" id="XP_020436825.1">
    <property type="nucleotide sequence ID" value="XM_020572708.1"/>
</dbReference>
<proteinExistence type="predicted"/>
<dbReference type="GO" id="GO:0019988">
    <property type="term" value="P:charged-tRNA amino acid modification"/>
    <property type="evidence" value="ECO:0007669"/>
    <property type="project" value="InterPro"/>
</dbReference>
<feature type="compositionally biased region" description="Low complexity" evidence="1">
    <location>
        <begin position="224"/>
        <end position="239"/>
    </location>
</feature>
<reference evidence="4 5" key="1">
    <citation type="journal article" date="2011" name="Genome Res.">
        <title>Phylogeny-wide analysis of social amoeba genomes highlights ancient origins for complex intercellular communication.</title>
        <authorList>
            <person name="Heidel A.J."/>
            <person name="Lawal H.M."/>
            <person name="Felder M."/>
            <person name="Schilde C."/>
            <person name="Helps N.R."/>
            <person name="Tunggal B."/>
            <person name="Rivero F."/>
            <person name="John U."/>
            <person name="Schleicher M."/>
            <person name="Eichinger L."/>
            <person name="Platzer M."/>
            <person name="Noegel A.A."/>
            <person name="Schaap P."/>
            <person name="Gloeckner G."/>
        </authorList>
    </citation>
    <scope>NUCLEOTIDE SEQUENCE [LARGE SCALE GENOMIC DNA]</scope>
    <source>
        <strain evidence="5">ATCC 26659 / Pp 5 / PN500</strain>
    </source>
</reference>
<dbReference type="GO" id="GO:0005737">
    <property type="term" value="C:cytoplasm"/>
    <property type="evidence" value="ECO:0007669"/>
    <property type="project" value="TreeGrafter"/>
</dbReference>
<dbReference type="InterPro" id="IPR007306">
    <property type="entry name" value="Rit1"/>
</dbReference>
<keyword evidence="5" id="KW-1185">Reference proteome</keyword>
<feature type="domain" description="Rit1 N-terminal" evidence="3">
    <location>
        <begin position="23"/>
        <end position="316"/>
    </location>
</feature>
<evidence type="ECO:0000256" key="1">
    <source>
        <dbReference type="SAM" id="MobiDB-lite"/>
    </source>
</evidence>
<dbReference type="InParanoid" id="D3B088"/>
<gene>
    <name evidence="4" type="ORF">PPL_01704</name>
</gene>
<feature type="domain" description="Rit1 DUSP-like" evidence="2">
    <location>
        <begin position="398"/>
        <end position="512"/>
    </location>
</feature>
<evidence type="ECO:0000259" key="2">
    <source>
        <dbReference type="Pfam" id="PF04179"/>
    </source>
</evidence>
<dbReference type="Pfam" id="PF04179">
    <property type="entry name" value="Init_tRNA_PT"/>
    <property type="match status" value="1"/>
</dbReference>